<evidence type="ECO:0000256" key="3">
    <source>
        <dbReference type="RuleBase" id="RU361153"/>
    </source>
</evidence>
<name>I4VZG3_9GAMM</name>
<dbReference type="PANTHER" id="PTHR34142">
    <property type="entry name" value="ENDO-BETA-1,4-GLUCANASE A"/>
    <property type="match status" value="1"/>
</dbReference>
<evidence type="ECO:0000259" key="5">
    <source>
        <dbReference type="Pfam" id="PF00150"/>
    </source>
</evidence>
<feature type="domain" description="Glycoside hydrolase family 5" evidence="5">
    <location>
        <begin position="45"/>
        <end position="287"/>
    </location>
</feature>
<proteinExistence type="inferred from homology"/>
<dbReference type="RefSeq" id="WP_007079969.1">
    <property type="nucleotide sequence ID" value="NZ_AJXU01000007.1"/>
</dbReference>
<dbReference type="eggNOG" id="COG2730">
    <property type="taxonomic scope" value="Bacteria"/>
</dbReference>
<keyword evidence="4" id="KW-0732">Signal</keyword>
<dbReference type="PANTHER" id="PTHR34142:SF1">
    <property type="entry name" value="GLYCOSIDE HYDROLASE FAMILY 5 DOMAIN-CONTAINING PROTEIN"/>
    <property type="match status" value="1"/>
</dbReference>
<dbReference type="PATRIC" id="fig|1163408.3.peg.340"/>
<dbReference type="SUPFAM" id="SSF51445">
    <property type="entry name" value="(Trans)glycosidases"/>
    <property type="match status" value="1"/>
</dbReference>
<dbReference type="Proteomes" id="UP000004210">
    <property type="component" value="Unassembled WGS sequence"/>
</dbReference>
<comment type="similarity">
    <text evidence="3">Belongs to the glycosyl hydrolase 5 (cellulase A) family.</text>
</comment>
<feature type="signal peptide" evidence="4">
    <location>
        <begin position="1"/>
        <end position="28"/>
    </location>
</feature>
<dbReference type="PROSITE" id="PS00659">
    <property type="entry name" value="GLYCOSYL_HYDROL_F5"/>
    <property type="match status" value="1"/>
</dbReference>
<dbReference type="STRING" id="1163408.UU9_01634"/>
<evidence type="ECO:0000313" key="6">
    <source>
        <dbReference type="EMBL" id="EIL92604.1"/>
    </source>
</evidence>
<dbReference type="InterPro" id="IPR001547">
    <property type="entry name" value="Glyco_hydro_5"/>
</dbReference>
<sequence length="378" mass="40292">MTCEKPCFRGAFAALAASLWLLSAAAQGAVAPLSTHGNKVLIGGQPGSVSGNSFFWSNSGWGGERFYNAQAVAWLKNDWNAGIVRAAMGVDAPGGYLADASNKQRVVTLVDAAIANDMYVIIDWHSHHAEQYRAQAVAFFQDMARTYGHRDNVIYEIYNEPLDVSWADTLKPYAEAVIDAIRAIDPDNLIVVGTPHWSQDVDVAAADPITGYANIAYALHFYAGTHGQALRDKAQVALDKGAPLFVTEWGTVNANGDGAVAEGETAAWMAFLKANHISNVNWSITDKAEGAAALVPGASAAGGWTDAQLTASGAHVRTIVRSWPALGAGSWPRRRLRMSTIADRGAADHAVIAAAQERRNVTSGLPWPGPLRFARAGR</sequence>
<gene>
    <name evidence="6" type="ORF">UU9_01634</name>
</gene>
<evidence type="ECO:0000313" key="7">
    <source>
        <dbReference type="Proteomes" id="UP000004210"/>
    </source>
</evidence>
<protein>
    <submittedName>
        <fullName evidence="6">Endo-1,4-beta glucanase</fullName>
    </submittedName>
</protein>
<dbReference type="GO" id="GO:0004553">
    <property type="term" value="F:hydrolase activity, hydrolyzing O-glycosyl compounds"/>
    <property type="evidence" value="ECO:0007669"/>
    <property type="project" value="InterPro"/>
</dbReference>
<dbReference type="InterPro" id="IPR018087">
    <property type="entry name" value="Glyco_hydro_5_CS"/>
</dbReference>
<dbReference type="Gene3D" id="3.20.20.80">
    <property type="entry name" value="Glycosidases"/>
    <property type="match status" value="1"/>
</dbReference>
<dbReference type="AlphaFoldDB" id="I4VZG3"/>
<evidence type="ECO:0000256" key="2">
    <source>
        <dbReference type="ARBA" id="ARBA00023295"/>
    </source>
</evidence>
<comment type="caution">
    <text evidence="6">The sequence shown here is derived from an EMBL/GenBank/DDBJ whole genome shotgun (WGS) entry which is preliminary data.</text>
</comment>
<keyword evidence="7" id="KW-1185">Reference proteome</keyword>
<evidence type="ECO:0000256" key="1">
    <source>
        <dbReference type="ARBA" id="ARBA00022801"/>
    </source>
</evidence>
<reference evidence="6 7" key="1">
    <citation type="journal article" date="2012" name="J. Bacteriol.">
        <title>Genome sequences for six rhodanobacter strains, isolated from soils and the terrestrial subsurface, with variable denitrification capabilities.</title>
        <authorList>
            <person name="Kostka J.E."/>
            <person name="Green S.J."/>
            <person name="Rishishwar L."/>
            <person name="Prakash O."/>
            <person name="Katz L.S."/>
            <person name="Marino-Ramirez L."/>
            <person name="Jordan I.K."/>
            <person name="Munk C."/>
            <person name="Ivanova N."/>
            <person name="Mikhailova N."/>
            <person name="Watson D.B."/>
            <person name="Brown S.D."/>
            <person name="Palumbo A.V."/>
            <person name="Brooks S.C."/>
        </authorList>
    </citation>
    <scope>NUCLEOTIDE SEQUENCE [LARGE SCALE GENOMIC DNA]</scope>
    <source>
        <strain evidence="7">Jip2T</strain>
    </source>
</reference>
<accession>I4VZG3</accession>
<feature type="chain" id="PRO_5003697411" evidence="4">
    <location>
        <begin position="29"/>
        <end position="378"/>
    </location>
</feature>
<organism evidence="6 7">
    <name type="scientific">Rhodanobacter fulvus Jip2</name>
    <dbReference type="NCBI Taxonomy" id="1163408"/>
    <lineage>
        <taxon>Bacteria</taxon>
        <taxon>Pseudomonadati</taxon>
        <taxon>Pseudomonadota</taxon>
        <taxon>Gammaproteobacteria</taxon>
        <taxon>Lysobacterales</taxon>
        <taxon>Rhodanobacteraceae</taxon>
        <taxon>Rhodanobacter</taxon>
    </lineage>
</organism>
<dbReference type="GO" id="GO:0000272">
    <property type="term" value="P:polysaccharide catabolic process"/>
    <property type="evidence" value="ECO:0007669"/>
    <property type="project" value="InterPro"/>
</dbReference>
<keyword evidence="1 3" id="KW-0378">Hydrolase</keyword>
<dbReference type="Pfam" id="PF00150">
    <property type="entry name" value="Cellulase"/>
    <property type="match status" value="1"/>
</dbReference>
<dbReference type="OrthoDB" id="1153097at2"/>
<evidence type="ECO:0000256" key="4">
    <source>
        <dbReference type="SAM" id="SignalP"/>
    </source>
</evidence>
<keyword evidence="2 3" id="KW-0326">Glycosidase</keyword>
<dbReference type="InterPro" id="IPR017853">
    <property type="entry name" value="GH"/>
</dbReference>
<dbReference type="EMBL" id="AJXU01000007">
    <property type="protein sequence ID" value="EIL92604.1"/>
    <property type="molecule type" value="Genomic_DNA"/>
</dbReference>